<dbReference type="EMBL" id="CALSDN010000012">
    <property type="protein sequence ID" value="CAH6723018.1"/>
    <property type="molecule type" value="Genomic_DNA"/>
</dbReference>
<accession>A0ACA9YEC8</accession>
<reference evidence="1" key="1">
    <citation type="submission" date="2022-06" db="EMBL/GenBank/DDBJ databases">
        <authorList>
            <person name="Legras J.-L."/>
            <person name="Devillers H."/>
            <person name="Grondin C."/>
        </authorList>
    </citation>
    <scope>NUCLEOTIDE SEQUENCE</scope>
    <source>
        <strain evidence="1">CLIB 1444</strain>
    </source>
</reference>
<proteinExistence type="predicted"/>
<gene>
    <name evidence="1" type="ORF">CLIB1444_12S02410</name>
</gene>
<organism evidence="1 2">
    <name type="scientific">[Candida] jaroonii</name>
    <dbReference type="NCBI Taxonomy" id="467808"/>
    <lineage>
        <taxon>Eukaryota</taxon>
        <taxon>Fungi</taxon>
        <taxon>Dikarya</taxon>
        <taxon>Ascomycota</taxon>
        <taxon>Saccharomycotina</taxon>
        <taxon>Pichiomycetes</taxon>
        <taxon>Debaryomycetaceae</taxon>
        <taxon>Yamadazyma</taxon>
    </lineage>
</organism>
<evidence type="ECO:0000313" key="1">
    <source>
        <dbReference type="EMBL" id="CAH6723018.1"/>
    </source>
</evidence>
<evidence type="ECO:0000313" key="2">
    <source>
        <dbReference type="Proteomes" id="UP001152531"/>
    </source>
</evidence>
<comment type="caution">
    <text evidence="1">The sequence shown here is derived from an EMBL/GenBank/DDBJ whole genome shotgun (WGS) entry which is preliminary data.</text>
</comment>
<name>A0ACA9YEC8_9ASCO</name>
<keyword evidence="2" id="KW-1185">Reference proteome</keyword>
<dbReference type="Proteomes" id="UP001152531">
    <property type="component" value="Unassembled WGS sequence"/>
</dbReference>
<protein>
    <submittedName>
        <fullName evidence="1">U1 small nuclear ribonucleoprotein C</fullName>
    </submittedName>
</protein>
<sequence length="119" mass="13692">MRFYCEYCKSYLTHDTQSVRQSHLQGKNHIKLYCQYYLSKAQENDIKEIINPDIELSDVVKQAPGFDGNLKFSVGVGDENDNEFKLPPPQVIKGYPNPPPSILHNEKDKEGIVYLMSKN</sequence>
<keyword evidence="1" id="KW-0687">Ribonucleoprotein</keyword>